<dbReference type="GO" id="GO:0016874">
    <property type="term" value="F:ligase activity"/>
    <property type="evidence" value="ECO:0007669"/>
    <property type="project" value="UniProtKB-KW"/>
</dbReference>
<keyword evidence="2 4" id="KW-0547">Nucleotide-binding</keyword>
<dbReference type="PROSITE" id="PS00867">
    <property type="entry name" value="CPSASE_2"/>
    <property type="match status" value="1"/>
</dbReference>
<dbReference type="GO" id="GO:0005524">
    <property type="term" value="F:ATP binding"/>
    <property type="evidence" value="ECO:0007669"/>
    <property type="project" value="UniProtKB-UniRule"/>
</dbReference>
<dbReference type="KEGG" id="hha:Hhal_1497"/>
<keyword evidence="1" id="KW-0436">Ligase</keyword>
<dbReference type="AlphaFoldDB" id="A1WX52"/>
<dbReference type="InterPro" id="IPR011761">
    <property type="entry name" value="ATP-grasp"/>
</dbReference>
<dbReference type="HOGENOM" id="CLU_051999_0_0_6"/>
<dbReference type="PANTHER" id="PTHR43585:SF2">
    <property type="entry name" value="ATP-GRASP ENZYME FSQD"/>
    <property type="match status" value="1"/>
</dbReference>
<dbReference type="GO" id="GO:0046872">
    <property type="term" value="F:metal ion binding"/>
    <property type="evidence" value="ECO:0007669"/>
    <property type="project" value="InterPro"/>
</dbReference>
<dbReference type="PANTHER" id="PTHR43585">
    <property type="entry name" value="FUMIPYRROLE BIOSYNTHESIS PROTEIN C"/>
    <property type="match status" value="1"/>
</dbReference>
<dbReference type="EMBL" id="CP000544">
    <property type="protein sequence ID" value="ABM62264.1"/>
    <property type="molecule type" value="Genomic_DNA"/>
</dbReference>
<sequence>MDDRKHIYVVGLDDFHLEHLKTVRGSEGYLFHPLAEYSAIVLPERYDIPAILDHARQTLDLAPRVDAIIGHWDFPTTSIVPVLRREYGLPTPSLESILLCENKYWNRLACEASVPECTPPFQAIDPYGEDPLGALKLGYPFWLKPAVAFSSLLGFRVEDDAQFQDAIAAIAQGIPTFAEPFQAFTDLVENPKRLPRTGSGATALAEGIIQGRLCTLEGYVYNGEVVTYAILDSLRGANQVSFVSYQYPSSLPIPVQERMKDYARRLLTHIGLDQTAFNMEFFWDEDVDKIWLLEVNPRISKSHCPIFEIATGSSHHEVAIDVSLGRRPQFPRAEGRFPMAAKFMPRVYGDARVLRIPDPAQIHALQLTHPELSIHIAVAEGMQLSELRGQDSYSYEIAELFIGGEDEQHLHDKFRTIMRQLDFRFSAPLPTNY</sequence>
<evidence type="ECO:0000256" key="1">
    <source>
        <dbReference type="ARBA" id="ARBA00022598"/>
    </source>
</evidence>
<dbReference type="eggNOG" id="COG1181">
    <property type="taxonomic scope" value="Bacteria"/>
</dbReference>
<proteinExistence type="predicted"/>
<dbReference type="STRING" id="349124.Hhal_1497"/>
<dbReference type="InterPro" id="IPR005479">
    <property type="entry name" value="CPAse_ATP-bd"/>
</dbReference>
<dbReference type="RefSeq" id="WP_011814286.1">
    <property type="nucleotide sequence ID" value="NC_008789.1"/>
</dbReference>
<organism evidence="6 7">
    <name type="scientific">Halorhodospira halophila (strain DSM 244 / SL1)</name>
    <name type="common">Ectothiorhodospira halophila (strain DSM 244 / SL1)</name>
    <dbReference type="NCBI Taxonomy" id="349124"/>
    <lineage>
        <taxon>Bacteria</taxon>
        <taxon>Pseudomonadati</taxon>
        <taxon>Pseudomonadota</taxon>
        <taxon>Gammaproteobacteria</taxon>
        <taxon>Chromatiales</taxon>
        <taxon>Ectothiorhodospiraceae</taxon>
        <taxon>Halorhodospira</taxon>
    </lineage>
</organism>
<evidence type="ECO:0000313" key="6">
    <source>
        <dbReference type="EMBL" id="ABM62264.1"/>
    </source>
</evidence>
<dbReference type="Gene3D" id="3.30.470.20">
    <property type="entry name" value="ATP-grasp fold, B domain"/>
    <property type="match status" value="1"/>
</dbReference>
<name>A1WX52_HALHL</name>
<accession>A1WX52</accession>
<feature type="domain" description="ATP-grasp" evidence="5">
    <location>
        <begin position="81"/>
        <end position="324"/>
    </location>
</feature>
<reference evidence="6 7" key="2">
    <citation type="journal article" date="2013" name="Stand. Genomic Sci.">
        <title>Complete genome sequence of Halorhodospira halophila SL1.</title>
        <authorList>
            <person name="Challacombe J.F."/>
            <person name="Majid S."/>
            <person name="Deole R."/>
            <person name="Brettin T.S."/>
            <person name="Bruce D."/>
            <person name="Delano S.F."/>
            <person name="Detter J.C."/>
            <person name="Gleasner C.D."/>
            <person name="Han C.S."/>
            <person name="Misra M."/>
            <person name="Reitenga K.G."/>
            <person name="Mikhailova N."/>
            <person name="Woyke T."/>
            <person name="Pitluck S."/>
            <person name="Nolan M."/>
            <person name="Land M.L."/>
            <person name="Saunders E."/>
            <person name="Tapia R."/>
            <person name="Lapidus A."/>
            <person name="Ivanova N."/>
            <person name="Hoff W.D."/>
        </authorList>
    </citation>
    <scope>NUCLEOTIDE SEQUENCE [LARGE SCALE GENOMIC DNA]</scope>
    <source>
        <strain evidence="7">DSM 244 / SL1</strain>
    </source>
</reference>
<dbReference type="InterPro" id="IPR052032">
    <property type="entry name" value="ATP-dep_AA_Ligase"/>
</dbReference>
<dbReference type="PROSITE" id="PS50975">
    <property type="entry name" value="ATP_GRASP"/>
    <property type="match status" value="1"/>
</dbReference>
<gene>
    <name evidence="6" type="ordered locus">Hhal_1497</name>
</gene>
<dbReference type="OrthoDB" id="8441067at2"/>
<dbReference type="Pfam" id="PF13535">
    <property type="entry name" value="ATP-grasp_4"/>
    <property type="match status" value="1"/>
</dbReference>
<evidence type="ECO:0000313" key="7">
    <source>
        <dbReference type="Proteomes" id="UP000000647"/>
    </source>
</evidence>
<evidence type="ECO:0000256" key="4">
    <source>
        <dbReference type="PROSITE-ProRule" id="PRU00409"/>
    </source>
</evidence>
<protein>
    <recommendedName>
        <fullName evidence="5">ATP-grasp domain-containing protein</fullName>
    </recommendedName>
</protein>
<keyword evidence="7" id="KW-1185">Reference proteome</keyword>
<evidence type="ECO:0000259" key="5">
    <source>
        <dbReference type="PROSITE" id="PS50975"/>
    </source>
</evidence>
<dbReference type="Proteomes" id="UP000000647">
    <property type="component" value="Chromosome"/>
</dbReference>
<dbReference type="SUPFAM" id="SSF56059">
    <property type="entry name" value="Glutathione synthetase ATP-binding domain-like"/>
    <property type="match status" value="1"/>
</dbReference>
<reference evidence="7" key="1">
    <citation type="submission" date="2006-12" db="EMBL/GenBank/DDBJ databases">
        <title>Complete sequence of Halorhodospira halophila SL1.</title>
        <authorList>
            <consortium name="US DOE Joint Genome Institute"/>
            <person name="Copeland A."/>
            <person name="Lucas S."/>
            <person name="Lapidus A."/>
            <person name="Barry K."/>
            <person name="Detter J.C."/>
            <person name="Glavina del Rio T."/>
            <person name="Hammon N."/>
            <person name="Israni S."/>
            <person name="Dalin E."/>
            <person name="Tice H."/>
            <person name="Pitluck S."/>
            <person name="Saunders E."/>
            <person name="Brettin T."/>
            <person name="Bruce D."/>
            <person name="Han C."/>
            <person name="Tapia R."/>
            <person name="Schmutz J."/>
            <person name="Larimer F."/>
            <person name="Land M."/>
            <person name="Hauser L."/>
            <person name="Kyrpides N."/>
            <person name="Mikhailova N."/>
            <person name="Hoff W."/>
            <person name="Richardson P."/>
        </authorList>
    </citation>
    <scope>NUCLEOTIDE SEQUENCE [LARGE SCALE GENOMIC DNA]</scope>
    <source>
        <strain evidence="7">DSM 244 / SL1</strain>
    </source>
</reference>
<evidence type="ECO:0000256" key="3">
    <source>
        <dbReference type="ARBA" id="ARBA00022840"/>
    </source>
</evidence>
<keyword evidence="3 4" id="KW-0067">ATP-binding</keyword>
<evidence type="ECO:0000256" key="2">
    <source>
        <dbReference type="ARBA" id="ARBA00022741"/>
    </source>
</evidence>